<protein>
    <submittedName>
        <fullName evidence="7">DNA mismatch endonuclease (Patch repair protein)</fullName>
        <ecNumber evidence="7">3.1.-.-</ecNumber>
    </submittedName>
</protein>
<dbReference type="GO" id="GO:0004519">
    <property type="term" value="F:endonuclease activity"/>
    <property type="evidence" value="ECO:0007669"/>
    <property type="project" value="UniProtKB-KW"/>
</dbReference>
<evidence type="ECO:0000256" key="2">
    <source>
        <dbReference type="ARBA" id="ARBA00022759"/>
    </source>
</evidence>
<evidence type="ECO:0000256" key="5">
    <source>
        <dbReference type="ARBA" id="ARBA00023204"/>
    </source>
</evidence>
<dbReference type="NCBIfam" id="TIGR00632">
    <property type="entry name" value="vsr"/>
    <property type="match status" value="1"/>
</dbReference>
<dbReference type="InterPro" id="IPR004603">
    <property type="entry name" value="DNA_mismatch_endonuc_vsr"/>
</dbReference>
<keyword evidence="2 7" id="KW-0255">Endonuclease</keyword>
<gene>
    <name evidence="7" type="ORF">GGR16_005181</name>
</gene>
<keyword evidence="8" id="KW-1185">Reference proteome</keyword>
<dbReference type="SUPFAM" id="SSF52980">
    <property type="entry name" value="Restriction endonuclease-like"/>
    <property type="match status" value="1"/>
</dbReference>
<keyword evidence="5" id="KW-0234">DNA repair</keyword>
<name>A0A840CCZ6_9HYPH</name>
<comment type="similarity">
    <text evidence="6">Belongs to the Vsr family.</text>
</comment>
<dbReference type="Gene3D" id="3.40.960.10">
    <property type="entry name" value="VSR Endonuclease"/>
    <property type="match status" value="1"/>
</dbReference>
<dbReference type="Proteomes" id="UP000577362">
    <property type="component" value="Unassembled WGS sequence"/>
</dbReference>
<dbReference type="InterPro" id="IPR011335">
    <property type="entry name" value="Restrct_endonuc-II-like"/>
</dbReference>
<proteinExistence type="inferred from homology"/>
<comment type="caution">
    <text evidence="7">The sequence shown here is derived from an EMBL/GenBank/DDBJ whole genome shotgun (WGS) entry which is preliminary data.</text>
</comment>
<dbReference type="Pfam" id="PF03852">
    <property type="entry name" value="Vsr"/>
    <property type="match status" value="1"/>
</dbReference>
<reference evidence="7 8" key="1">
    <citation type="submission" date="2020-08" db="EMBL/GenBank/DDBJ databases">
        <title>Genomic Encyclopedia of Type Strains, Phase IV (KMG-IV): sequencing the most valuable type-strain genomes for metagenomic binning, comparative biology and taxonomic classification.</title>
        <authorList>
            <person name="Goeker M."/>
        </authorList>
    </citation>
    <scope>NUCLEOTIDE SEQUENCE [LARGE SCALE GENOMIC DNA]</scope>
    <source>
        <strain evidence="7 8">DSM 103737</strain>
    </source>
</reference>
<dbReference type="AlphaFoldDB" id="A0A840CCZ6"/>
<keyword evidence="1" id="KW-0540">Nuclease</keyword>
<dbReference type="RefSeq" id="WP_183318991.1">
    <property type="nucleotide sequence ID" value="NZ_JACIEN010000012.1"/>
</dbReference>
<dbReference type="GO" id="GO:0006298">
    <property type="term" value="P:mismatch repair"/>
    <property type="evidence" value="ECO:0007669"/>
    <property type="project" value="InterPro"/>
</dbReference>
<evidence type="ECO:0000256" key="6">
    <source>
        <dbReference type="ARBA" id="ARBA00029466"/>
    </source>
</evidence>
<dbReference type="GO" id="GO:0016787">
    <property type="term" value="F:hydrolase activity"/>
    <property type="evidence" value="ECO:0007669"/>
    <property type="project" value="UniProtKB-KW"/>
</dbReference>
<keyword evidence="3" id="KW-0227">DNA damage</keyword>
<sequence>MRAVRQKNTGPEMTVRRLLHASGYRFRVQRRDLPGSPDIVLPKHNLAIFVHGCFWHRHPGCKKATTPRTRAEFWAAKFERNVMRDSENEAALRVMGWRVLTIWECEARSTDTLVAKLMSALPPTSASELTVLRDIGDDEANAAPGHR</sequence>
<dbReference type="EC" id="3.1.-.-" evidence="7"/>
<evidence type="ECO:0000256" key="1">
    <source>
        <dbReference type="ARBA" id="ARBA00022722"/>
    </source>
</evidence>
<evidence type="ECO:0000313" key="8">
    <source>
        <dbReference type="Proteomes" id="UP000577362"/>
    </source>
</evidence>
<evidence type="ECO:0000256" key="4">
    <source>
        <dbReference type="ARBA" id="ARBA00022801"/>
    </source>
</evidence>
<evidence type="ECO:0000313" key="7">
    <source>
        <dbReference type="EMBL" id="MBB4020117.1"/>
    </source>
</evidence>
<accession>A0A840CCZ6</accession>
<dbReference type="EMBL" id="JACIEN010000012">
    <property type="protein sequence ID" value="MBB4020117.1"/>
    <property type="molecule type" value="Genomic_DNA"/>
</dbReference>
<keyword evidence="4 7" id="KW-0378">Hydrolase</keyword>
<dbReference type="CDD" id="cd00221">
    <property type="entry name" value="Vsr"/>
    <property type="match status" value="1"/>
</dbReference>
<evidence type="ECO:0000256" key="3">
    <source>
        <dbReference type="ARBA" id="ARBA00022763"/>
    </source>
</evidence>
<organism evidence="7 8">
    <name type="scientific">Chelatococcus caeni</name>
    <dbReference type="NCBI Taxonomy" id="1348468"/>
    <lineage>
        <taxon>Bacteria</taxon>
        <taxon>Pseudomonadati</taxon>
        <taxon>Pseudomonadota</taxon>
        <taxon>Alphaproteobacteria</taxon>
        <taxon>Hyphomicrobiales</taxon>
        <taxon>Chelatococcaceae</taxon>
        <taxon>Chelatococcus</taxon>
    </lineage>
</organism>